<dbReference type="EMBL" id="PNBA02000019">
    <property type="protein sequence ID" value="KAG6391821.1"/>
    <property type="molecule type" value="Genomic_DNA"/>
</dbReference>
<organism evidence="2">
    <name type="scientific">Salvia splendens</name>
    <name type="common">Scarlet sage</name>
    <dbReference type="NCBI Taxonomy" id="180675"/>
    <lineage>
        <taxon>Eukaryota</taxon>
        <taxon>Viridiplantae</taxon>
        <taxon>Streptophyta</taxon>
        <taxon>Embryophyta</taxon>
        <taxon>Tracheophyta</taxon>
        <taxon>Spermatophyta</taxon>
        <taxon>Magnoliopsida</taxon>
        <taxon>eudicotyledons</taxon>
        <taxon>Gunneridae</taxon>
        <taxon>Pentapetalae</taxon>
        <taxon>asterids</taxon>
        <taxon>lamiids</taxon>
        <taxon>Lamiales</taxon>
        <taxon>Lamiaceae</taxon>
        <taxon>Nepetoideae</taxon>
        <taxon>Mentheae</taxon>
        <taxon>Salviinae</taxon>
        <taxon>Salvia</taxon>
        <taxon>Salvia subgen. Calosphace</taxon>
        <taxon>core Calosphace</taxon>
    </lineage>
</organism>
<dbReference type="Proteomes" id="UP000298416">
    <property type="component" value="Unassembled WGS sequence"/>
</dbReference>
<dbReference type="PANTHER" id="PTHR33095:SF23">
    <property type="entry name" value="DUF1645 FAMILY PROTEIN"/>
    <property type="match status" value="1"/>
</dbReference>
<reference evidence="2" key="2">
    <citation type="submission" date="2020-08" db="EMBL/GenBank/DDBJ databases">
        <title>Plant Genome Project.</title>
        <authorList>
            <person name="Zhang R.-G."/>
        </authorList>
    </citation>
    <scope>NUCLEOTIDE SEQUENCE</scope>
    <source>
        <strain evidence="2">Huo1</strain>
        <tissue evidence="2">Leaf</tissue>
    </source>
</reference>
<dbReference type="PANTHER" id="PTHR33095">
    <property type="entry name" value="OS07G0619500 PROTEIN"/>
    <property type="match status" value="1"/>
</dbReference>
<evidence type="ECO:0000313" key="3">
    <source>
        <dbReference type="Proteomes" id="UP000298416"/>
    </source>
</evidence>
<evidence type="ECO:0000256" key="1">
    <source>
        <dbReference type="SAM" id="MobiDB-lite"/>
    </source>
</evidence>
<dbReference type="OrthoDB" id="1111059at2759"/>
<gene>
    <name evidence="2" type="ORF">SASPL_149581</name>
</gene>
<dbReference type="AlphaFoldDB" id="A0A8X8WBY0"/>
<dbReference type="Pfam" id="PF07816">
    <property type="entry name" value="DUF1645"/>
    <property type="match status" value="1"/>
</dbReference>
<reference evidence="2" key="1">
    <citation type="submission" date="2018-01" db="EMBL/GenBank/DDBJ databases">
        <authorList>
            <person name="Mao J.F."/>
        </authorList>
    </citation>
    <scope>NUCLEOTIDE SEQUENCE</scope>
    <source>
        <strain evidence="2">Huo1</strain>
        <tissue evidence="2">Leaf</tissue>
    </source>
</reference>
<accession>A0A8X8WBY0</accession>
<evidence type="ECO:0000313" key="2">
    <source>
        <dbReference type="EMBL" id="KAG6391821.1"/>
    </source>
</evidence>
<keyword evidence="3" id="KW-1185">Reference proteome</keyword>
<comment type="caution">
    <text evidence="2">The sequence shown here is derived from an EMBL/GenBank/DDBJ whole genome shotgun (WGS) entry which is preliminary data.</text>
</comment>
<feature type="region of interest" description="Disordered" evidence="1">
    <location>
        <begin position="151"/>
        <end position="175"/>
    </location>
</feature>
<dbReference type="InterPro" id="IPR012442">
    <property type="entry name" value="DUF1645_plant"/>
</dbReference>
<sequence length="216" mass="24104">MNSDVCVCPSFSSYSSDRLAEIAIRVAGDDDFEFALLCDDNHKEVSAAEFLHDGPVFPVFSRDLIQISGGAEQSEPIPLRKLFAEENRDRAPSCSSSEEDELESVPAAALRQCEKSKSTGSASRRRWKIRDLLLLRSRSDGKESFVFLTPKRRGENPTLRTPEKGRGGEGPDSAAAAHEAFYARSRAVKEGEKRRSYLPYRRDLVGFFGNVSFSRF</sequence>
<protein>
    <submittedName>
        <fullName evidence="2">Uncharacterized protein</fullName>
    </submittedName>
</protein>
<name>A0A8X8WBY0_SALSN</name>
<proteinExistence type="predicted"/>